<dbReference type="EMBL" id="BAABAQ010000003">
    <property type="protein sequence ID" value="GAA4187041.1"/>
    <property type="molecule type" value="Genomic_DNA"/>
</dbReference>
<proteinExistence type="predicted"/>
<evidence type="ECO:0000313" key="2">
    <source>
        <dbReference type="Proteomes" id="UP001501251"/>
    </source>
</evidence>
<organism evidence="1 2">
    <name type="scientific">Streptosporangium oxazolinicum</name>
    <dbReference type="NCBI Taxonomy" id="909287"/>
    <lineage>
        <taxon>Bacteria</taxon>
        <taxon>Bacillati</taxon>
        <taxon>Actinomycetota</taxon>
        <taxon>Actinomycetes</taxon>
        <taxon>Streptosporangiales</taxon>
        <taxon>Streptosporangiaceae</taxon>
        <taxon>Streptosporangium</taxon>
    </lineage>
</organism>
<keyword evidence="2" id="KW-1185">Reference proteome</keyword>
<protein>
    <submittedName>
        <fullName evidence="1">Uncharacterized protein</fullName>
    </submittedName>
</protein>
<gene>
    <name evidence="1" type="ORF">GCM10022252_19890</name>
</gene>
<comment type="caution">
    <text evidence="1">The sequence shown here is derived from an EMBL/GenBank/DDBJ whole genome shotgun (WGS) entry which is preliminary data.</text>
</comment>
<sequence>MSYMPDGSAWKPDIPADRKGARVRHFETADRDISGAGTVTFTVAGGAGRWFVQRSHFADSFDPHRTRYFPNRRTAVECFEHLAYE</sequence>
<accession>A0ABP8ANS0</accession>
<dbReference type="Proteomes" id="UP001501251">
    <property type="component" value="Unassembled WGS sequence"/>
</dbReference>
<reference evidence="2" key="1">
    <citation type="journal article" date="2019" name="Int. J. Syst. Evol. Microbiol.">
        <title>The Global Catalogue of Microorganisms (GCM) 10K type strain sequencing project: providing services to taxonomists for standard genome sequencing and annotation.</title>
        <authorList>
            <consortium name="The Broad Institute Genomics Platform"/>
            <consortium name="The Broad Institute Genome Sequencing Center for Infectious Disease"/>
            <person name="Wu L."/>
            <person name="Ma J."/>
        </authorList>
    </citation>
    <scope>NUCLEOTIDE SEQUENCE [LARGE SCALE GENOMIC DNA]</scope>
    <source>
        <strain evidence="2">JCM 17388</strain>
    </source>
</reference>
<evidence type="ECO:0000313" key="1">
    <source>
        <dbReference type="EMBL" id="GAA4187041.1"/>
    </source>
</evidence>
<name>A0ABP8ANS0_9ACTN</name>